<reference evidence="1" key="1">
    <citation type="journal article" date="2014" name="Front. Microbiol.">
        <title>High frequency of phylogenetically diverse reductive dehalogenase-homologous genes in deep subseafloor sedimentary metagenomes.</title>
        <authorList>
            <person name="Kawai M."/>
            <person name="Futagami T."/>
            <person name="Toyoda A."/>
            <person name="Takaki Y."/>
            <person name="Nishi S."/>
            <person name="Hori S."/>
            <person name="Arai W."/>
            <person name="Tsubouchi T."/>
            <person name="Morono Y."/>
            <person name="Uchiyama I."/>
            <person name="Ito T."/>
            <person name="Fujiyama A."/>
            <person name="Inagaki F."/>
            <person name="Takami H."/>
        </authorList>
    </citation>
    <scope>NUCLEOTIDE SEQUENCE</scope>
    <source>
        <strain evidence="1">Expedition CK06-06</strain>
    </source>
</reference>
<accession>X0ZZM1</accession>
<name>X0ZZM1_9ZZZZ</name>
<organism evidence="1">
    <name type="scientific">marine sediment metagenome</name>
    <dbReference type="NCBI Taxonomy" id="412755"/>
    <lineage>
        <taxon>unclassified sequences</taxon>
        <taxon>metagenomes</taxon>
        <taxon>ecological metagenomes</taxon>
    </lineage>
</organism>
<dbReference type="EMBL" id="BART01005437">
    <property type="protein sequence ID" value="GAG65913.1"/>
    <property type="molecule type" value="Genomic_DNA"/>
</dbReference>
<gene>
    <name evidence="1" type="ORF">S01H4_12658</name>
</gene>
<comment type="caution">
    <text evidence="1">The sequence shown here is derived from an EMBL/GenBank/DDBJ whole genome shotgun (WGS) entry which is preliminary data.</text>
</comment>
<protein>
    <submittedName>
        <fullName evidence="1">Uncharacterized protein</fullName>
    </submittedName>
</protein>
<proteinExistence type="predicted"/>
<sequence length="196" mass="22182">SDAVTAIEDYIGQRKTGPIFIMVKGAPHKDKNGKSSPEFGYTNIGDPMKSITVSKTVINHCKVLRNKGYKITAHSFRKLFETSFDLEGNLNVAKKVMGKAIPPSDEPYLQYEDELTKIYINIYNKRLALYTESTQIKDLKEQIAELQANAPSNDLHQQIADQQLKIDEMTPVFKMVKRLMDKEGGLDRKIESSKDV</sequence>
<evidence type="ECO:0000313" key="1">
    <source>
        <dbReference type="EMBL" id="GAG65913.1"/>
    </source>
</evidence>
<dbReference type="AlphaFoldDB" id="X0ZZM1"/>
<feature type="non-terminal residue" evidence="1">
    <location>
        <position position="1"/>
    </location>
</feature>